<evidence type="ECO:0000313" key="4">
    <source>
        <dbReference type="Proteomes" id="UP000632125"/>
    </source>
</evidence>
<reference evidence="3" key="1">
    <citation type="submission" date="2020-09" db="EMBL/GenBank/DDBJ databases">
        <title>A novel bacterium of genus Paenibacillus, isolated from South China Sea.</title>
        <authorList>
            <person name="Huang H."/>
            <person name="Mo K."/>
            <person name="Hu Y."/>
        </authorList>
    </citation>
    <scope>NUCLEOTIDE SEQUENCE</scope>
    <source>
        <strain evidence="3">IB182493</strain>
    </source>
</reference>
<keyword evidence="4" id="KW-1185">Reference proteome</keyword>
<name>A0A927H876_9BACL</name>
<comment type="caution">
    <text evidence="3">The sequence shown here is derived from an EMBL/GenBank/DDBJ whole genome shotgun (WGS) entry which is preliminary data.</text>
</comment>
<feature type="domain" description="VanZ-like" evidence="2">
    <location>
        <begin position="15"/>
        <end position="159"/>
    </location>
</feature>
<sequence length="180" mass="20123">MKQSVVRLSTLIWGILLAAWLILIFALSSQSYEQQTILPLLITRIGYHDLVRLLPDITITYRWTTIHAHTSPYLFVEFLFRKGAHLFVYATFAGLLFMFIRSLFPRRVLAAVFVTLLVATAVPALDEWNQLSSANRTGNATDVVLDFAGGCVGLLVCLVVLGLMRLWKTRGRKGGGLPSE</sequence>
<protein>
    <submittedName>
        <fullName evidence="3">VanZ family protein</fullName>
    </submittedName>
</protein>
<keyword evidence="1" id="KW-0812">Transmembrane</keyword>
<dbReference type="InterPro" id="IPR006976">
    <property type="entry name" value="VanZ-like"/>
</dbReference>
<feature type="transmembrane region" description="Helical" evidence="1">
    <location>
        <begin position="83"/>
        <end position="100"/>
    </location>
</feature>
<organism evidence="3 4">
    <name type="scientific">Paenibacillus arenilitoris</name>
    <dbReference type="NCBI Taxonomy" id="2772299"/>
    <lineage>
        <taxon>Bacteria</taxon>
        <taxon>Bacillati</taxon>
        <taxon>Bacillota</taxon>
        <taxon>Bacilli</taxon>
        <taxon>Bacillales</taxon>
        <taxon>Paenibacillaceae</taxon>
        <taxon>Paenibacillus</taxon>
    </lineage>
</organism>
<dbReference type="NCBIfam" id="NF037970">
    <property type="entry name" value="vanZ_1"/>
    <property type="match status" value="1"/>
</dbReference>
<evidence type="ECO:0000256" key="1">
    <source>
        <dbReference type="SAM" id="Phobius"/>
    </source>
</evidence>
<dbReference type="AlphaFoldDB" id="A0A927H876"/>
<accession>A0A927H876</accession>
<dbReference type="RefSeq" id="WP_190867105.1">
    <property type="nucleotide sequence ID" value="NZ_JACXIY010000048.1"/>
</dbReference>
<keyword evidence="1" id="KW-1133">Transmembrane helix</keyword>
<proteinExistence type="predicted"/>
<gene>
    <name evidence="3" type="ORF">IDH41_28015</name>
</gene>
<keyword evidence="1" id="KW-0472">Membrane</keyword>
<feature type="transmembrane region" description="Helical" evidence="1">
    <location>
        <begin position="145"/>
        <end position="164"/>
    </location>
</feature>
<dbReference type="Proteomes" id="UP000632125">
    <property type="component" value="Unassembled WGS sequence"/>
</dbReference>
<dbReference type="Pfam" id="PF04892">
    <property type="entry name" value="VanZ"/>
    <property type="match status" value="1"/>
</dbReference>
<evidence type="ECO:0000259" key="2">
    <source>
        <dbReference type="Pfam" id="PF04892"/>
    </source>
</evidence>
<evidence type="ECO:0000313" key="3">
    <source>
        <dbReference type="EMBL" id="MBD2872431.1"/>
    </source>
</evidence>
<feature type="transmembrane region" description="Helical" evidence="1">
    <location>
        <begin position="107"/>
        <end position="125"/>
    </location>
</feature>
<dbReference type="EMBL" id="JACXIY010000048">
    <property type="protein sequence ID" value="MBD2872431.1"/>
    <property type="molecule type" value="Genomic_DNA"/>
</dbReference>